<keyword evidence="6 8" id="KW-1133">Transmembrane helix</keyword>
<evidence type="ECO:0000313" key="10">
    <source>
        <dbReference type="Proteomes" id="UP000078084"/>
    </source>
</evidence>
<evidence type="ECO:0000256" key="1">
    <source>
        <dbReference type="ARBA" id="ARBA00004651"/>
    </source>
</evidence>
<dbReference type="Proteomes" id="UP000078084">
    <property type="component" value="Unassembled WGS sequence"/>
</dbReference>
<evidence type="ECO:0000256" key="8">
    <source>
        <dbReference type="SAM" id="Phobius"/>
    </source>
</evidence>
<keyword evidence="7 8" id="KW-0472">Membrane</keyword>
<dbReference type="Gene3D" id="1.10.3470.10">
    <property type="entry name" value="ABC transporter involved in vitamin B12 uptake, BtuC"/>
    <property type="match status" value="1"/>
</dbReference>
<evidence type="ECO:0000256" key="2">
    <source>
        <dbReference type="ARBA" id="ARBA00007935"/>
    </source>
</evidence>
<dbReference type="InterPro" id="IPR000522">
    <property type="entry name" value="ABC_transptr_permease_BtuC"/>
</dbReference>
<dbReference type="GO" id="GO:0033214">
    <property type="term" value="P:siderophore-iron import into cell"/>
    <property type="evidence" value="ECO:0007669"/>
    <property type="project" value="TreeGrafter"/>
</dbReference>
<dbReference type="PANTHER" id="PTHR30472">
    <property type="entry name" value="FERRIC ENTEROBACTIN TRANSPORT SYSTEM PERMEASE PROTEIN"/>
    <property type="match status" value="1"/>
</dbReference>
<feature type="transmembrane region" description="Helical" evidence="8">
    <location>
        <begin position="330"/>
        <end position="350"/>
    </location>
</feature>
<reference evidence="9 10" key="1">
    <citation type="submission" date="2015-04" db="EMBL/GenBank/DDBJ databases">
        <title>Genome sequence of Kerstersia gyiorum CG1.</title>
        <authorList>
            <person name="Greninger A.L."/>
            <person name="Kozyreva V."/>
            <person name="Chaturvedi V."/>
        </authorList>
    </citation>
    <scope>NUCLEOTIDE SEQUENCE [LARGE SCALE GENOMIC DNA]</scope>
    <source>
        <strain evidence="9 10">CG1</strain>
    </source>
</reference>
<feature type="transmembrane region" description="Helical" evidence="8">
    <location>
        <begin position="118"/>
        <end position="136"/>
    </location>
</feature>
<feature type="transmembrane region" description="Helical" evidence="8">
    <location>
        <begin position="86"/>
        <end position="106"/>
    </location>
</feature>
<feature type="transmembrane region" description="Helical" evidence="8">
    <location>
        <begin position="302"/>
        <end position="323"/>
    </location>
</feature>
<comment type="subcellular location">
    <subcellularLocation>
        <location evidence="1">Cell membrane</location>
        <topology evidence="1">Multi-pass membrane protein</topology>
    </subcellularLocation>
</comment>
<dbReference type="PATRIC" id="fig|206506.3.peg.2368"/>
<dbReference type="SUPFAM" id="SSF81345">
    <property type="entry name" value="ABC transporter involved in vitamin B12 uptake, BtuC"/>
    <property type="match status" value="1"/>
</dbReference>
<evidence type="ECO:0000313" key="9">
    <source>
        <dbReference type="EMBL" id="KKO71400.1"/>
    </source>
</evidence>
<dbReference type="AlphaFoldDB" id="A0A171KR83"/>
<keyword evidence="10" id="KW-1185">Reference proteome</keyword>
<keyword evidence="3" id="KW-0813">Transport</keyword>
<comment type="similarity">
    <text evidence="2">Belongs to the binding-protein-dependent transport system permease family. FecCD subfamily.</text>
</comment>
<evidence type="ECO:0000256" key="5">
    <source>
        <dbReference type="ARBA" id="ARBA00022692"/>
    </source>
</evidence>
<dbReference type="STRING" id="206506.AAV32_11105"/>
<gene>
    <name evidence="9" type="ORF">AAV32_11105</name>
</gene>
<feature type="transmembrane region" description="Helical" evidence="8">
    <location>
        <begin position="216"/>
        <end position="236"/>
    </location>
</feature>
<accession>A0A171KR83</accession>
<name>A0A171KR83_9BURK</name>
<dbReference type="GO" id="GO:0005886">
    <property type="term" value="C:plasma membrane"/>
    <property type="evidence" value="ECO:0007669"/>
    <property type="project" value="UniProtKB-SubCell"/>
</dbReference>
<dbReference type="EMBL" id="LBNE01000007">
    <property type="protein sequence ID" value="KKO71400.1"/>
    <property type="molecule type" value="Genomic_DNA"/>
</dbReference>
<dbReference type="PANTHER" id="PTHR30472:SF24">
    <property type="entry name" value="FERRIC ENTEROBACTIN TRANSPORT SYSTEM PERMEASE PROTEIN FEPG"/>
    <property type="match status" value="1"/>
</dbReference>
<evidence type="ECO:0000256" key="6">
    <source>
        <dbReference type="ARBA" id="ARBA00022989"/>
    </source>
</evidence>
<dbReference type="CDD" id="cd06550">
    <property type="entry name" value="TM_ABC_iron-siderophores_like"/>
    <property type="match status" value="1"/>
</dbReference>
<proteinExistence type="inferred from homology"/>
<keyword evidence="4" id="KW-1003">Cell membrane</keyword>
<dbReference type="InterPro" id="IPR037294">
    <property type="entry name" value="ABC_BtuC-like"/>
</dbReference>
<evidence type="ECO:0000256" key="4">
    <source>
        <dbReference type="ARBA" id="ARBA00022475"/>
    </source>
</evidence>
<sequence length="356" mass="36889">MNASSPVSRTARSVLSTPVWRTRHASFVMQPRLAVVTCLLLLLILACAAFAMSSGRVALSLGQVADILLGRGDGGMGERIVLNIRLPRVLTAIFAGAALGISGAVFQSVSRNALGSPDVIGFTTGAATGALMQIIVFDQGSLAVALSAVLGGLFTAAAVYLLALRGGAVGGYRLVLVGIGVGAILNALNGLMLVKGKLDNAVMANLWLAGSLDARTWQHVLPVMIGTLVLIPLILLSARTLHLTEMGDDLASQLGIRVERTRVLMITYAVILAALATGAAGPIAFVALAAPQLALRLTRARHLPVISAAAMGALLLVVADLLIQHIPLAMAIPIGRMTGIVGGVYLLWLLTRSRQV</sequence>
<feature type="transmembrane region" description="Helical" evidence="8">
    <location>
        <begin position="142"/>
        <end position="162"/>
    </location>
</feature>
<keyword evidence="5 8" id="KW-0812">Transmembrane</keyword>
<evidence type="ECO:0000256" key="3">
    <source>
        <dbReference type="ARBA" id="ARBA00022448"/>
    </source>
</evidence>
<dbReference type="GO" id="GO:0022857">
    <property type="term" value="F:transmembrane transporter activity"/>
    <property type="evidence" value="ECO:0007669"/>
    <property type="project" value="InterPro"/>
</dbReference>
<dbReference type="Pfam" id="PF01032">
    <property type="entry name" value="FecCD"/>
    <property type="match status" value="1"/>
</dbReference>
<feature type="transmembrane region" description="Helical" evidence="8">
    <location>
        <begin position="174"/>
        <end position="196"/>
    </location>
</feature>
<comment type="caution">
    <text evidence="9">The sequence shown here is derived from an EMBL/GenBank/DDBJ whole genome shotgun (WGS) entry which is preliminary data.</text>
</comment>
<dbReference type="RefSeq" id="WP_068371775.1">
    <property type="nucleotide sequence ID" value="NZ_JALJXQ010000004.1"/>
</dbReference>
<organism evidence="9 10">
    <name type="scientific">Kerstersia gyiorum</name>
    <dbReference type="NCBI Taxonomy" id="206506"/>
    <lineage>
        <taxon>Bacteria</taxon>
        <taxon>Pseudomonadati</taxon>
        <taxon>Pseudomonadota</taxon>
        <taxon>Betaproteobacteria</taxon>
        <taxon>Burkholderiales</taxon>
        <taxon>Alcaligenaceae</taxon>
        <taxon>Kerstersia</taxon>
    </lineage>
</organism>
<protein>
    <submittedName>
        <fullName evidence="9">ABC transporter permease</fullName>
    </submittedName>
</protein>
<evidence type="ECO:0000256" key="7">
    <source>
        <dbReference type="ARBA" id="ARBA00023136"/>
    </source>
</evidence>
<feature type="transmembrane region" description="Helical" evidence="8">
    <location>
        <begin position="263"/>
        <end position="290"/>
    </location>
</feature>